<organism evidence="1 2">
    <name type="scientific">Metallibacterium scheffleri</name>
    <dbReference type="NCBI Taxonomy" id="993689"/>
    <lineage>
        <taxon>Bacteria</taxon>
        <taxon>Pseudomonadati</taxon>
        <taxon>Pseudomonadota</taxon>
        <taxon>Gammaproteobacteria</taxon>
        <taxon>Lysobacterales</taxon>
        <taxon>Rhodanobacteraceae</taxon>
        <taxon>Metallibacterium</taxon>
    </lineage>
</organism>
<evidence type="ECO:0000313" key="1">
    <source>
        <dbReference type="EMBL" id="THD09693.1"/>
    </source>
</evidence>
<comment type="caution">
    <text evidence="1">The sequence shown here is derived from an EMBL/GenBank/DDBJ whole genome shotgun (WGS) entry which is preliminary data.</text>
</comment>
<dbReference type="STRING" id="993689.GCA_002077135_01378"/>
<dbReference type="AlphaFoldDB" id="A0A4S3KLG5"/>
<dbReference type="RefSeq" id="WP_081126670.1">
    <property type="nucleotide sequence ID" value="NZ_LDOS01000001.1"/>
</dbReference>
<dbReference type="Proteomes" id="UP000307749">
    <property type="component" value="Unassembled WGS sequence"/>
</dbReference>
<protein>
    <submittedName>
        <fullName evidence="1">Uncharacterized protein</fullName>
    </submittedName>
</protein>
<dbReference type="EMBL" id="MWQO01000036">
    <property type="protein sequence ID" value="THD09693.1"/>
    <property type="molecule type" value="Genomic_DNA"/>
</dbReference>
<accession>A0A4S3KLG5</accession>
<name>A0A4S3KLG5_9GAMM</name>
<gene>
    <name evidence="1" type="ORF">B1806_10190</name>
</gene>
<proteinExistence type="predicted"/>
<reference evidence="1 2" key="1">
    <citation type="submission" date="2017-02" db="EMBL/GenBank/DDBJ databases">
        <title>Whole genome sequencing of Metallibacterium scheffleri DSM 24874 (T).</title>
        <authorList>
            <person name="Kumar S."/>
            <person name="Patil P."/>
            <person name="Patil P.B."/>
        </authorList>
    </citation>
    <scope>NUCLEOTIDE SEQUENCE [LARGE SCALE GENOMIC DNA]</scope>
    <source>
        <strain evidence="1 2">DSM 24874</strain>
    </source>
</reference>
<keyword evidence="2" id="KW-1185">Reference proteome</keyword>
<evidence type="ECO:0000313" key="2">
    <source>
        <dbReference type="Proteomes" id="UP000307749"/>
    </source>
</evidence>
<sequence>MSAVTDTRIRRITCCAICDGLFDTRRSDAVTCSPACRTRGHRTGELKRLAALFAGMGGNDITVSMVMQARARRLLLPARNEQILAGTLQPDSPELLAEMDAAFCAIERGCMQLAIDRAQGAHAAAESQP</sequence>